<reference evidence="2 3" key="1">
    <citation type="submission" date="2020-10" db="EMBL/GenBank/DDBJ databases">
        <title>Connecting structure to function with the recovery of over 1000 high-quality activated sludge metagenome-assembled genomes encoding full-length rRNA genes using long-read sequencing.</title>
        <authorList>
            <person name="Singleton C.M."/>
            <person name="Petriglieri F."/>
            <person name="Kristensen J.M."/>
            <person name="Kirkegaard R.H."/>
            <person name="Michaelsen T.Y."/>
            <person name="Andersen M.H."/>
            <person name="Karst S.M."/>
            <person name="Dueholm M.S."/>
            <person name="Nielsen P.H."/>
            <person name="Albertsen M."/>
        </authorList>
    </citation>
    <scope>NUCLEOTIDE SEQUENCE [LARGE SCALE GENOMIC DNA]</scope>
    <source>
        <strain evidence="2">Ribe_18-Q3-R11-54_MAXAC.273</strain>
    </source>
</reference>
<dbReference type="AlphaFoldDB" id="A0A9D7XMH1"/>
<name>A0A9D7XMH1_9BACT</name>
<evidence type="ECO:0000313" key="3">
    <source>
        <dbReference type="Proteomes" id="UP000808337"/>
    </source>
</evidence>
<sequence>MKTNFLLYLTIILAGLQACEPDSSSNRVELKLDTEPFDRISLASSCDIKIIQSDIYQVTLTGRQKDIDDVDVNVISNSLNIAEHGQHPDDFVIRIYVPEIKDLDCSGSSFIYGESNFTQNRNMNIHLSGSGDLDFAVITNDLDLEISGSANVLLEGSITNLDAEITGSGWVKSFKLQSDFADVRITGSGSAEVNVTSDLDALITGSGNVFYKGHPHVSSEITGSGKVIDAN</sequence>
<gene>
    <name evidence="2" type="ORF">IPP15_07500</name>
</gene>
<dbReference type="EMBL" id="JADKGY010000006">
    <property type="protein sequence ID" value="MBK9982254.1"/>
    <property type="molecule type" value="Genomic_DNA"/>
</dbReference>
<comment type="caution">
    <text evidence="2">The sequence shown here is derived from an EMBL/GenBank/DDBJ whole genome shotgun (WGS) entry which is preliminary data.</text>
</comment>
<dbReference type="Proteomes" id="UP000808337">
    <property type="component" value="Unassembled WGS sequence"/>
</dbReference>
<dbReference type="Gene3D" id="2.160.20.120">
    <property type="match status" value="1"/>
</dbReference>
<dbReference type="PROSITE" id="PS51257">
    <property type="entry name" value="PROKAR_LIPOPROTEIN"/>
    <property type="match status" value="1"/>
</dbReference>
<evidence type="ECO:0000313" key="2">
    <source>
        <dbReference type="EMBL" id="MBK9982254.1"/>
    </source>
</evidence>
<dbReference type="PANTHER" id="PTHR39200:SF1">
    <property type="entry name" value="AUTO-TRANSPORTER ADHESIN HEAD GIN DOMAIN-CONTAINING PROTEIN-RELATED"/>
    <property type="match status" value="1"/>
</dbReference>
<dbReference type="PANTHER" id="PTHR39200">
    <property type="entry name" value="HYPOTHETICAL EXPORTED PROTEIN"/>
    <property type="match status" value="1"/>
</dbReference>
<protein>
    <submittedName>
        <fullName evidence="2">DUF2807 domain-containing protein</fullName>
    </submittedName>
</protein>
<proteinExistence type="predicted"/>
<organism evidence="2 3">
    <name type="scientific">Candidatus Opimibacter skivensis</name>
    <dbReference type="NCBI Taxonomy" id="2982028"/>
    <lineage>
        <taxon>Bacteria</taxon>
        <taxon>Pseudomonadati</taxon>
        <taxon>Bacteroidota</taxon>
        <taxon>Saprospiria</taxon>
        <taxon>Saprospirales</taxon>
        <taxon>Saprospiraceae</taxon>
        <taxon>Candidatus Opimibacter</taxon>
    </lineage>
</organism>
<feature type="domain" description="Putative auto-transporter adhesin head GIN" evidence="1">
    <location>
        <begin position="36"/>
        <end position="215"/>
    </location>
</feature>
<dbReference type="InterPro" id="IPR021255">
    <property type="entry name" value="DUF2807"/>
</dbReference>
<dbReference type="Pfam" id="PF10988">
    <property type="entry name" value="DUF2807"/>
    <property type="match status" value="1"/>
</dbReference>
<evidence type="ECO:0000259" key="1">
    <source>
        <dbReference type="Pfam" id="PF10988"/>
    </source>
</evidence>
<accession>A0A9D7XMH1</accession>